<dbReference type="PANTHER" id="PTHR11228:SF7">
    <property type="entry name" value="PQQA PEPTIDE CYCLASE"/>
    <property type="match status" value="1"/>
</dbReference>
<dbReference type="InterPro" id="IPR013785">
    <property type="entry name" value="Aldolase_TIM"/>
</dbReference>
<dbReference type="InterPro" id="IPR050377">
    <property type="entry name" value="Radical_SAM_PqqE_MftC-like"/>
</dbReference>
<evidence type="ECO:0000256" key="2">
    <source>
        <dbReference type="ARBA" id="ARBA00022723"/>
    </source>
</evidence>
<dbReference type="OrthoDB" id="9782387at2"/>
<dbReference type="InterPro" id="IPR058240">
    <property type="entry name" value="rSAM_sf"/>
</dbReference>
<keyword evidence="2" id="KW-0479">Metal-binding</keyword>
<dbReference type="InterPro" id="IPR007197">
    <property type="entry name" value="rSAM"/>
</dbReference>
<keyword evidence="4" id="KW-0411">Iron-sulfur</keyword>
<dbReference type="PANTHER" id="PTHR11228">
    <property type="entry name" value="RADICAL SAM DOMAIN PROTEIN"/>
    <property type="match status" value="1"/>
</dbReference>
<dbReference type="Proteomes" id="UP000238176">
    <property type="component" value="Unassembled WGS sequence"/>
</dbReference>
<dbReference type="AlphaFoldDB" id="A0A2T0UDJ8"/>
<keyword evidence="1" id="KW-0949">S-adenosyl-L-methionine</keyword>
<evidence type="ECO:0000256" key="4">
    <source>
        <dbReference type="ARBA" id="ARBA00023014"/>
    </source>
</evidence>
<dbReference type="Pfam" id="PF04055">
    <property type="entry name" value="Radical_SAM"/>
    <property type="match status" value="1"/>
</dbReference>
<dbReference type="GO" id="GO:0046872">
    <property type="term" value="F:metal ion binding"/>
    <property type="evidence" value="ECO:0007669"/>
    <property type="project" value="UniProtKB-KW"/>
</dbReference>
<dbReference type="CDD" id="cd01335">
    <property type="entry name" value="Radical_SAM"/>
    <property type="match status" value="1"/>
</dbReference>
<dbReference type="SUPFAM" id="SSF102114">
    <property type="entry name" value="Radical SAM enzymes"/>
    <property type="match status" value="1"/>
</dbReference>
<gene>
    <name evidence="6" type="ORF">B0I28_111122</name>
</gene>
<name>A0A2T0UDJ8_9ACTN</name>
<dbReference type="EMBL" id="PVTJ01000011">
    <property type="protein sequence ID" value="PRY56016.1"/>
    <property type="molecule type" value="Genomic_DNA"/>
</dbReference>
<dbReference type="Gene3D" id="3.20.20.70">
    <property type="entry name" value="Aldolase class I"/>
    <property type="match status" value="1"/>
</dbReference>
<keyword evidence="7" id="KW-1185">Reference proteome</keyword>
<dbReference type="RefSeq" id="WP_106366302.1">
    <property type="nucleotide sequence ID" value="NZ_PVTJ01000011.1"/>
</dbReference>
<comment type="caution">
    <text evidence="6">The sequence shown here is derived from an EMBL/GenBank/DDBJ whole genome shotgun (WGS) entry which is preliminary data.</text>
</comment>
<dbReference type="SFLD" id="SFLDS00029">
    <property type="entry name" value="Radical_SAM"/>
    <property type="match status" value="1"/>
</dbReference>
<organism evidence="6 7">
    <name type="scientific">Glycomyces artemisiae</name>
    <dbReference type="NCBI Taxonomy" id="1076443"/>
    <lineage>
        <taxon>Bacteria</taxon>
        <taxon>Bacillati</taxon>
        <taxon>Actinomycetota</taxon>
        <taxon>Actinomycetes</taxon>
        <taxon>Glycomycetales</taxon>
        <taxon>Glycomycetaceae</taxon>
        <taxon>Glycomyces</taxon>
    </lineage>
</organism>
<protein>
    <submittedName>
        <fullName evidence="6">MoaA/NifB/PqqE/SkfB family radical SAM enzyme</fullName>
    </submittedName>
</protein>
<evidence type="ECO:0000256" key="3">
    <source>
        <dbReference type="ARBA" id="ARBA00023004"/>
    </source>
</evidence>
<feature type="domain" description="Radical SAM core" evidence="5">
    <location>
        <begin position="75"/>
        <end position="284"/>
    </location>
</feature>
<evidence type="ECO:0000313" key="6">
    <source>
        <dbReference type="EMBL" id="PRY56016.1"/>
    </source>
</evidence>
<dbReference type="PROSITE" id="PS51918">
    <property type="entry name" value="RADICAL_SAM"/>
    <property type="match status" value="1"/>
</dbReference>
<reference evidence="6 7" key="1">
    <citation type="submission" date="2018-03" db="EMBL/GenBank/DDBJ databases">
        <title>Genomic Encyclopedia of Type Strains, Phase III (KMG-III): the genomes of soil and plant-associated and newly described type strains.</title>
        <authorList>
            <person name="Whitman W."/>
        </authorList>
    </citation>
    <scope>NUCLEOTIDE SEQUENCE [LARGE SCALE GENOMIC DNA]</scope>
    <source>
        <strain evidence="6 7">CGMCC 4.7067</strain>
    </source>
</reference>
<evidence type="ECO:0000259" key="5">
    <source>
        <dbReference type="PROSITE" id="PS51918"/>
    </source>
</evidence>
<dbReference type="GO" id="GO:0051536">
    <property type="term" value="F:iron-sulfur cluster binding"/>
    <property type="evidence" value="ECO:0007669"/>
    <property type="project" value="UniProtKB-KW"/>
</dbReference>
<sequence>MHQLIAAPFMGKYLVLRPGESGGITIPKADFLRLTALGGDAPTPSWLVDAAARQFGIDLAGAPLDPTVLIRQPSMYGYVRASYELNLGCNYDCEHCYLAQKRFEGLDWPERARLLSIMRDAGVVFIQLTGGEPMIDRLFTETYERAFALGMMISVSSNGSRLSDPRILAMLKRLRPYRITLSVYGATEESYDKLTKRHGAYRRFIAGLEAGVEAGLPIKLNNIVTSTNDHEVAAMEDLARSFGLPFHTFVNMSPTIYGGGEPLQVQSTEYLRKREPFKGCNAGHTFFHSDPFGRASICKIGRDDAISLMTEGLLGLTRLKEVADRLMLRTGGCSGCALSGTCWTCRPLAKQYQESKAPLGMYCQHGEPRGGE</sequence>
<dbReference type="GO" id="GO:0003824">
    <property type="term" value="F:catalytic activity"/>
    <property type="evidence" value="ECO:0007669"/>
    <property type="project" value="InterPro"/>
</dbReference>
<accession>A0A2T0UDJ8</accession>
<evidence type="ECO:0000313" key="7">
    <source>
        <dbReference type="Proteomes" id="UP000238176"/>
    </source>
</evidence>
<keyword evidence="3" id="KW-0408">Iron</keyword>
<dbReference type="SFLD" id="SFLDG01067">
    <property type="entry name" value="SPASM/twitch_domain_containing"/>
    <property type="match status" value="1"/>
</dbReference>
<evidence type="ECO:0000256" key="1">
    <source>
        <dbReference type="ARBA" id="ARBA00022691"/>
    </source>
</evidence>
<proteinExistence type="predicted"/>